<dbReference type="GO" id="GO:0015344">
    <property type="term" value="F:siderophore uptake transmembrane transporter activity"/>
    <property type="evidence" value="ECO:0007669"/>
    <property type="project" value="TreeGrafter"/>
</dbReference>
<name>A0A4V1HHQ3_9GAMM</name>
<evidence type="ECO:0000256" key="6">
    <source>
        <dbReference type="ARBA" id="ARBA00023136"/>
    </source>
</evidence>
<dbReference type="GO" id="GO:0009279">
    <property type="term" value="C:cell outer membrane"/>
    <property type="evidence" value="ECO:0007669"/>
    <property type="project" value="UniProtKB-SubCell"/>
</dbReference>
<dbReference type="EMBL" id="CP040602">
    <property type="protein sequence ID" value="QCU89823.1"/>
    <property type="molecule type" value="Genomic_DNA"/>
</dbReference>
<keyword evidence="5 9" id="KW-0798">TonB box</keyword>
<keyword evidence="6 8" id="KW-0472">Membrane</keyword>
<comment type="similarity">
    <text evidence="8 9">Belongs to the TonB-dependent receptor family.</text>
</comment>
<dbReference type="Proteomes" id="UP000304864">
    <property type="component" value="Chromosome"/>
</dbReference>
<evidence type="ECO:0000256" key="4">
    <source>
        <dbReference type="ARBA" id="ARBA00022692"/>
    </source>
</evidence>
<keyword evidence="4 8" id="KW-0812">Transmembrane</keyword>
<dbReference type="SUPFAM" id="SSF56935">
    <property type="entry name" value="Porins"/>
    <property type="match status" value="1"/>
</dbReference>
<dbReference type="PROSITE" id="PS52016">
    <property type="entry name" value="TONB_DEPENDENT_REC_3"/>
    <property type="match status" value="1"/>
</dbReference>
<reference evidence="13 14" key="1">
    <citation type="submission" date="2019-05" db="EMBL/GenBank/DDBJ databases">
        <title>Thiomicrorhabdus sediminis sp. nov, a novel sulfur-oxidizing bacterium isolated from coastal sediment.</title>
        <authorList>
            <person name="Liu X."/>
        </authorList>
    </citation>
    <scope>NUCLEOTIDE SEQUENCE [LARGE SCALE GENOMIC DNA]</scope>
    <source>
        <strain evidence="13 14">G1</strain>
    </source>
</reference>
<evidence type="ECO:0000256" key="1">
    <source>
        <dbReference type="ARBA" id="ARBA00004571"/>
    </source>
</evidence>
<dbReference type="InterPro" id="IPR039426">
    <property type="entry name" value="TonB-dep_rcpt-like"/>
</dbReference>
<keyword evidence="3 8" id="KW-1134">Transmembrane beta strand</keyword>
<evidence type="ECO:0000259" key="12">
    <source>
        <dbReference type="Pfam" id="PF07715"/>
    </source>
</evidence>
<feature type="signal peptide" evidence="10">
    <location>
        <begin position="1"/>
        <end position="24"/>
    </location>
</feature>
<dbReference type="InterPro" id="IPR012910">
    <property type="entry name" value="Plug_dom"/>
</dbReference>
<comment type="subcellular location">
    <subcellularLocation>
        <location evidence="1 8">Cell outer membrane</location>
        <topology evidence="1 8">Multi-pass membrane protein</topology>
    </subcellularLocation>
</comment>
<feature type="domain" description="TonB-dependent receptor plug" evidence="12">
    <location>
        <begin position="54"/>
        <end position="141"/>
    </location>
</feature>
<dbReference type="AlphaFoldDB" id="A0A4V1HHQ3"/>
<dbReference type="Gene3D" id="2.170.130.10">
    <property type="entry name" value="TonB-dependent receptor, plug domain"/>
    <property type="match status" value="1"/>
</dbReference>
<evidence type="ECO:0000256" key="3">
    <source>
        <dbReference type="ARBA" id="ARBA00022452"/>
    </source>
</evidence>
<dbReference type="InterPro" id="IPR000531">
    <property type="entry name" value="Beta-barrel_TonB"/>
</dbReference>
<dbReference type="CDD" id="cd01347">
    <property type="entry name" value="ligand_gated_channel"/>
    <property type="match status" value="1"/>
</dbReference>
<dbReference type="PANTHER" id="PTHR30069:SF49">
    <property type="entry name" value="OUTER MEMBRANE PROTEIN C"/>
    <property type="match status" value="1"/>
</dbReference>
<evidence type="ECO:0000259" key="11">
    <source>
        <dbReference type="Pfam" id="PF00593"/>
    </source>
</evidence>
<evidence type="ECO:0000313" key="14">
    <source>
        <dbReference type="Proteomes" id="UP000304864"/>
    </source>
</evidence>
<dbReference type="GO" id="GO:0044718">
    <property type="term" value="P:siderophore transmembrane transport"/>
    <property type="evidence" value="ECO:0007669"/>
    <property type="project" value="TreeGrafter"/>
</dbReference>
<dbReference type="OrthoDB" id="5332150at2"/>
<accession>A0A4V1HHQ3</accession>
<evidence type="ECO:0000256" key="10">
    <source>
        <dbReference type="SAM" id="SignalP"/>
    </source>
</evidence>
<dbReference type="Pfam" id="PF07715">
    <property type="entry name" value="Plug"/>
    <property type="match status" value="1"/>
</dbReference>
<dbReference type="RefSeq" id="WP_138564500.1">
    <property type="nucleotide sequence ID" value="NZ_CP040602.1"/>
</dbReference>
<feature type="chain" id="PRO_5020958510" evidence="10">
    <location>
        <begin position="25"/>
        <end position="671"/>
    </location>
</feature>
<dbReference type="PANTHER" id="PTHR30069">
    <property type="entry name" value="TONB-DEPENDENT OUTER MEMBRANE RECEPTOR"/>
    <property type="match status" value="1"/>
</dbReference>
<dbReference type="Pfam" id="PF00593">
    <property type="entry name" value="TonB_dep_Rec_b-barrel"/>
    <property type="match status" value="1"/>
</dbReference>
<evidence type="ECO:0000256" key="2">
    <source>
        <dbReference type="ARBA" id="ARBA00022448"/>
    </source>
</evidence>
<keyword evidence="14" id="KW-1185">Reference proteome</keyword>
<evidence type="ECO:0000256" key="8">
    <source>
        <dbReference type="PROSITE-ProRule" id="PRU01360"/>
    </source>
</evidence>
<dbReference type="KEGG" id="thig:FE785_03800"/>
<dbReference type="InterPro" id="IPR037066">
    <property type="entry name" value="Plug_dom_sf"/>
</dbReference>
<evidence type="ECO:0000313" key="13">
    <source>
        <dbReference type="EMBL" id="QCU89823.1"/>
    </source>
</evidence>
<protein>
    <submittedName>
        <fullName evidence="13">TonB-dependent receptor</fullName>
    </submittedName>
</protein>
<dbReference type="Gene3D" id="2.40.170.20">
    <property type="entry name" value="TonB-dependent receptor, beta-barrel domain"/>
    <property type="match status" value="1"/>
</dbReference>
<keyword evidence="2 8" id="KW-0813">Transport</keyword>
<keyword evidence="7 8" id="KW-0998">Cell outer membrane</keyword>
<evidence type="ECO:0000256" key="9">
    <source>
        <dbReference type="RuleBase" id="RU003357"/>
    </source>
</evidence>
<sequence length="671" mass="72967">MFQPKPLTLAILSSLALSPLTVHAEATALSTVEISSTATDEQTINQSTEALTGGNSETGSTLRQLPGIEASRMGGHGVDLFIRGQSASQLNVILDGAKIEGACPNRMDPPTSYAELSSFDNITVVKGVESVLYGSGGTGGTVLLERSTPTFSDDKAYQGKIEMGTGSNGLKRELNGEIAAGGNDGYIVLQASQKAADNYFDGDGNEIESSYDTNQARIDVGLTPSDQHELKLSYENSRTDNALYEGASMNSPLSDGDTTRLSYNGYKLNNSIDEVEADIYLSHVDHIMVGKTNPAMVNTTEATTRGAKLQLTSVAGQTQFDYGLQLEGIDKFSDLTNAGVSQWYMWPGVESETRAVFAEAKHALNATQKVTFGLRYENANSKANLANVAAGAMSAVQLYNNAYNTYSGATENDQTYLNSVLRLNNKHDSGYQSYIGLSQTYRAGDATELFIAKGSMGNTKSWVGNPDLKPEQHNQLDIGISRFLTNYSWSVSAYYDSVNDYILRDLGTEQADYNFTGESTGYFNKDATLYGIETSANWQANQNLNIEANISFTRGSNDTDNRNLSNIAPVNGSVSATYSKAKWNAGMRWTFAADQTEVNELYNELETAGWNTLDLFANYQINKRVSLSAGVDNLFDHAYENYLNRTDATTGADYKVYEPGRNIWAKLSAKF</sequence>
<keyword evidence="13" id="KW-0675">Receptor</keyword>
<keyword evidence="10" id="KW-0732">Signal</keyword>
<organism evidence="13 14">
    <name type="scientific">Thiomicrorhabdus sediminis</name>
    <dbReference type="NCBI Taxonomy" id="2580412"/>
    <lineage>
        <taxon>Bacteria</taxon>
        <taxon>Pseudomonadati</taxon>
        <taxon>Pseudomonadota</taxon>
        <taxon>Gammaproteobacteria</taxon>
        <taxon>Thiotrichales</taxon>
        <taxon>Piscirickettsiaceae</taxon>
        <taxon>Thiomicrorhabdus</taxon>
    </lineage>
</organism>
<feature type="domain" description="TonB-dependent receptor-like beta-barrel" evidence="11">
    <location>
        <begin position="197"/>
        <end position="634"/>
    </location>
</feature>
<evidence type="ECO:0000256" key="7">
    <source>
        <dbReference type="ARBA" id="ARBA00023237"/>
    </source>
</evidence>
<evidence type="ECO:0000256" key="5">
    <source>
        <dbReference type="ARBA" id="ARBA00023077"/>
    </source>
</evidence>
<gene>
    <name evidence="13" type="ORF">FE785_03800</name>
</gene>
<proteinExistence type="inferred from homology"/>
<dbReference type="InterPro" id="IPR036942">
    <property type="entry name" value="Beta-barrel_TonB_sf"/>
</dbReference>